<name>A0A6J7IEF9_9ZZZZ</name>
<evidence type="ECO:0000313" key="3">
    <source>
        <dbReference type="EMBL" id="CAB4751312.1"/>
    </source>
</evidence>
<gene>
    <name evidence="2" type="ORF">UFOPK2289_00306</name>
    <name evidence="3" type="ORF">UFOPK2822_00823</name>
    <name evidence="4" type="ORF">UFOPK3346_01215</name>
    <name evidence="5" type="ORF">UFOPK3670_01157</name>
    <name evidence="6" type="ORF">UFOPK4308_01203</name>
</gene>
<evidence type="ECO:0000313" key="2">
    <source>
        <dbReference type="EMBL" id="CAB4658254.1"/>
    </source>
</evidence>
<organism evidence="5">
    <name type="scientific">freshwater metagenome</name>
    <dbReference type="NCBI Taxonomy" id="449393"/>
    <lineage>
        <taxon>unclassified sequences</taxon>
        <taxon>metagenomes</taxon>
        <taxon>ecological metagenomes</taxon>
    </lineage>
</organism>
<dbReference type="EMBL" id="CAEZZC010000010">
    <property type="protein sequence ID" value="CAB4751312.1"/>
    <property type="molecule type" value="Genomic_DNA"/>
</dbReference>
<protein>
    <submittedName>
        <fullName evidence="5">Unannotated protein</fullName>
    </submittedName>
</protein>
<feature type="domain" description="Polysaccharide pyruvyl transferase" evidence="1">
    <location>
        <begin position="362"/>
        <end position="518"/>
    </location>
</feature>
<evidence type="ECO:0000313" key="4">
    <source>
        <dbReference type="EMBL" id="CAB4874146.1"/>
    </source>
</evidence>
<evidence type="ECO:0000313" key="6">
    <source>
        <dbReference type="EMBL" id="CAB5062394.1"/>
    </source>
</evidence>
<dbReference type="EMBL" id="CAFBLE010000012">
    <property type="protein sequence ID" value="CAB4874146.1"/>
    <property type="molecule type" value="Genomic_DNA"/>
</dbReference>
<dbReference type="Pfam" id="PF04230">
    <property type="entry name" value="PS_pyruv_trans"/>
    <property type="match status" value="1"/>
</dbReference>
<dbReference type="InterPro" id="IPR007345">
    <property type="entry name" value="Polysacch_pyruvyl_Trfase"/>
</dbReference>
<dbReference type="EMBL" id="CAFBQL010000009">
    <property type="protein sequence ID" value="CAB5062394.1"/>
    <property type="molecule type" value="Genomic_DNA"/>
</dbReference>
<sequence>MLKHDELRDDVLVCSFYTDDDFYRGHAKRLQVSLEKLGIEIVLREIVKQPGENWAQLCRKKVGFIAEVCAANPNKKVFWIDVDCDLFEIPDYVMNFSADIVGFQRGFSTPMKIGYATRTRFWEPCFWGINTTPQARKMIADAHALEEKSTLTATDDYFFEEAWRANSTNLSFQIIPSSGVIGKGRHSELSRNAFFYFGSSGNVAEFKGKVQQHSGGDYRAPFNPRKIALRYAKKVERRLSNKTSFVLRAFVDGIGITGLLTAKGANEKSPNSEAISGFLRRSLKTDSGLTVKEIEDFKAQTILNPAERSSLRAAETYLAYSSRKSNEEFVLAWWPRPFPGNFGDWLSPYIFSHYTDKKIVFQNPSRRAHKKHIIAIGSIGRFIKKNSVVVGTGISSPENKLQKKAHYISLRGPITAELLVESGGPRVTSFGDPAIVLSRVFPVSRSTTNGRVAFIRHHAHRQLPVNLTENMDEISVLLSHPTEIEEFLRQLNSYDSVVTSAMHVFITCQSYGIPCALIKFEQFKEAVHGTGIKYPDYSLGAGLDEVNPHSVALDFRSIDFAPLTSVQTPSSAKMDEVEKAIRDGLALFDKKKK</sequence>
<proteinExistence type="predicted"/>
<dbReference type="EMBL" id="CAFBMV010000009">
    <property type="protein sequence ID" value="CAB4929051.1"/>
    <property type="molecule type" value="Genomic_DNA"/>
</dbReference>
<evidence type="ECO:0000259" key="1">
    <source>
        <dbReference type="Pfam" id="PF04230"/>
    </source>
</evidence>
<evidence type="ECO:0000313" key="5">
    <source>
        <dbReference type="EMBL" id="CAB4929051.1"/>
    </source>
</evidence>
<dbReference type="EMBL" id="CAEZWT010000005">
    <property type="protein sequence ID" value="CAB4658254.1"/>
    <property type="molecule type" value="Genomic_DNA"/>
</dbReference>
<accession>A0A6J7IEF9</accession>
<dbReference type="AlphaFoldDB" id="A0A6J7IEF9"/>
<reference evidence="5" key="1">
    <citation type="submission" date="2020-05" db="EMBL/GenBank/DDBJ databases">
        <authorList>
            <person name="Chiriac C."/>
            <person name="Salcher M."/>
            <person name="Ghai R."/>
            <person name="Kavagutti S V."/>
        </authorList>
    </citation>
    <scope>NUCLEOTIDE SEQUENCE</scope>
</reference>